<evidence type="ECO:0000313" key="3">
    <source>
        <dbReference type="EMBL" id="GFC72360.1"/>
    </source>
</evidence>
<dbReference type="Gene3D" id="3.30.360.10">
    <property type="entry name" value="Dihydrodipicolinate Reductase, domain 2"/>
    <property type="match status" value="1"/>
</dbReference>
<dbReference type="AlphaFoldDB" id="A0A699QHH8"/>
<sequence>LKIHRVTASYINDTMCKLHDAAKDSGITILGEMGLDPRIDHVMATRMINQAQAQGGKVRSFVSNCGGIPSPSATNNPLAYKFRSIANGDIMEAINRFF</sequence>
<feature type="non-terminal residue" evidence="3">
    <location>
        <position position="1"/>
    </location>
</feature>
<dbReference type="GO" id="GO:0005737">
    <property type="term" value="C:cytoplasm"/>
    <property type="evidence" value="ECO:0007669"/>
    <property type="project" value="TreeGrafter"/>
</dbReference>
<accession>A0A699QHH8</accession>
<dbReference type="EMBL" id="BKCJ011037502">
    <property type="protein sequence ID" value="GFC72360.1"/>
    <property type="molecule type" value="Genomic_DNA"/>
</dbReference>
<protein>
    <submittedName>
        <fullName evidence="3">Alpha-aminoadipic semialdehyde synthase</fullName>
    </submittedName>
</protein>
<keyword evidence="1" id="KW-0560">Oxidoreductase</keyword>
<dbReference type="GO" id="GO:0004753">
    <property type="term" value="F:saccharopine dehydrogenase activity"/>
    <property type="evidence" value="ECO:0007669"/>
    <property type="project" value="TreeGrafter"/>
</dbReference>
<evidence type="ECO:0000256" key="1">
    <source>
        <dbReference type="ARBA" id="ARBA00023002"/>
    </source>
</evidence>
<comment type="caution">
    <text evidence="3">The sequence shown here is derived from an EMBL/GenBank/DDBJ whole genome shotgun (WGS) entry which is preliminary data.</text>
</comment>
<dbReference type="GO" id="GO:0019878">
    <property type="term" value="P:lysine biosynthetic process via aminoadipic acid"/>
    <property type="evidence" value="ECO:0007669"/>
    <property type="project" value="TreeGrafter"/>
</dbReference>
<dbReference type="SUPFAM" id="SSF55347">
    <property type="entry name" value="Glyceraldehyde-3-phosphate dehydrogenase-like, C-terminal domain"/>
    <property type="match status" value="1"/>
</dbReference>
<dbReference type="PANTHER" id="PTHR11133">
    <property type="entry name" value="SACCHAROPINE DEHYDROGENASE"/>
    <property type="match status" value="1"/>
</dbReference>
<dbReference type="InterPro" id="IPR032095">
    <property type="entry name" value="Sacchrp_dh-like_C"/>
</dbReference>
<dbReference type="Pfam" id="PF16653">
    <property type="entry name" value="Sacchrp_dh_C"/>
    <property type="match status" value="1"/>
</dbReference>
<dbReference type="PANTHER" id="PTHR11133:SF22">
    <property type="entry name" value="ALPHA-AMINOADIPIC SEMIALDEHYDE SYNTHASE, MITOCHONDRIAL"/>
    <property type="match status" value="1"/>
</dbReference>
<evidence type="ECO:0000259" key="2">
    <source>
        <dbReference type="Pfam" id="PF16653"/>
    </source>
</evidence>
<organism evidence="3">
    <name type="scientific">Tanacetum cinerariifolium</name>
    <name type="common">Dalmatian daisy</name>
    <name type="synonym">Chrysanthemum cinerariifolium</name>
    <dbReference type="NCBI Taxonomy" id="118510"/>
    <lineage>
        <taxon>Eukaryota</taxon>
        <taxon>Viridiplantae</taxon>
        <taxon>Streptophyta</taxon>
        <taxon>Embryophyta</taxon>
        <taxon>Tracheophyta</taxon>
        <taxon>Spermatophyta</taxon>
        <taxon>Magnoliopsida</taxon>
        <taxon>eudicotyledons</taxon>
        <taxon>Gunneridae</taxon>
        <taxon>Pentapetalae</taxon>
        <taxon>asterids</taxon>
        <taxon>campanulids</taxon>
        <taxon>Asterales</taxon>
        <taxon>Asteraceae</taxon>
        <taxon>Asteroideae</taxon>
        <taxon>Anthemideae</taxon>
        <taxon>Anthemidinae</taxon>
        <taxon>Tanacetum</taxon>
    </lineage>
</organism>
<feature type="domain" description="Saccharopine dehydrogenase-like C-terminal" evidence="2">
    <location>
        <begin position="34"/>
        <end position="83"/>
    </location>
</feature>
<name>A0A699QHH8_TANCI</name>
<proteinExistence type="predicted"/>
<dbReference type="InterPro" id="IPR051168">
    <property type="entry name" value="AASS"/>
</dbReference>
<reference evidence="3" key="1">
    <citation type="journal article" date="2019" name="Sci. Rep.">
        <title>Draft genome of Tanacetum cinerariifolium, the natural source of mosquito coil.</title>
        <authorList>
            <person name="Yamashiro T."/>
            <person name="Shiraishi A."/>
            <person name="Satake H."/>
            <person name="Nakayama K."/>
        </authorList>
    </citation>
    <scope>NUCLEOTIDE SEQUENCE</scope>
</reference>
<gene>
    <name evidence="3" type="ORF">Tci_844330</name>
</gene>